<organism evidence="1 2">
    <name type="scientific">Mangrovibacterium diazotrophicum</name>
    <dbReference type="NCBI Taxonomy" id="1261403"/>
    <lineage>
        <taxon>Bacteria</taxon>
        <taxon>Pseudomonadati</taxon>
        <taxon>Bacteroidota</taxon>
        <taxon>Bacteroidia</taxon>
        <taxon>Marinilabiliales</taxon>
        <taxon>Prolixibacteraceae</taxon>
        <taxon>Mangrovibacterium</taxon>
    </lineage>
</organism>
<protein>
    <submittedName>
        <fullName evidence="1">Teichuronopeptide biosynthesis TupA-like protein</fullName>
    </submittedName>
</protein>
<comment type="caution">
    <text evidence="1">The sequence shown here is derived from an EMBL/GenBank/DDBJ whole genome shotgun (WGS) entry which is preliminary data.</text>
</comment>
<keyword evidence="2" id="KW-1185">Reference proteome</keyword>
<sequence>MKDLFLNILRKTTNDKLYYQLRHWFKHRGRAHLKKPQTFNSKLIWLNLYDRNPQYASFVDKYDVRKYISDRIGSEYLNELYGVYERVDDIDFESLPNDFVLKATHGSGWIIVCEDKSKLDIDSARKQMAGWLNKNFYDLYGEWVYKELKPRVICEKFLRNDNESGLTDYKIYCFNDTPRFIQVDMDRYENHTRTYFDLEWQQIHFELGGCKASSSIIPKPSQFKKMLEIAGILCKGFKFIRVDLYLVGEKIYFGELTLYSGNGMLNFSPKQYDKKIGELLDLESSN</sequence>
<evidence type="ECO:0000313" key="1">
    <source>
        <dbReference type="EMBL" id="RKD86355.1"/>
    </source>
</evidence>
<dbReference type="EMBL" id="RAPN01000004">
    <property type="protein sequence ID" value="RKD86355.1"/>
    <property type="molecule type" value="Genomic_DNA"/>
</dbReference>
<dbReference type="AlphaFoldDB" id="A0A419VW37"/>
<accession>A0A419VW37</accession>
<name>A0A419VW37_9BACT</name>
<dbReference type="Proteomes" id="UP000283387">
    <property type="component" value="Unassembled WGS sequence"/>
</dbReference>
<evidence type="ECO:0000313" key="2">
    <source>
        <dbReference type="Proteomes" id="UP000283387"/>
    </source>
</evidence>
<dbReference type="OrthoDB" id="9791827at2"/>
<dbReference type="Pfam" id="PF14305">
    <property type="entry name" value="ATPgrasp_TupA"/>
    <property type="match status" value="1"/>
</dbReference>
<proteinExistence type="predicted"/>
<dbReference type="RefSeq" id="WP_120275056.1">
    <property type="nucleotide sequence ID" value="NZ_RAPN01000004.1"/>
</dbReference>
<dbReference type="InterPro" id="IPR029465">
    <property type="entry name" value="ATPgrasp_TupA"/>
</dbReference>
<gene>
    <name evidence="1" type="ORF">BC643_4046</name>
</gene>
<reference evidence="1 2" key="1">
    <citation type="submission" date="2018-09" db="EMBL/GenBank/DDBJ databases">
        <title>Genomic Encyclopedia of Archaeal and Bacterial Type Strains, Phase II (KMG-II): from individual species to whole genera.</title>
        <authorList>
            <person name="Goeker M."/>
        </authorList>
    </citation>
    <scope>NUCLEOTIDE SEQUENCE [LARGE SCALE GENOMIC DNA]</scope>
    <source>
        <strain evidence="1 2">DSM 27148</strain>
    </source>
</reference>